<dbReference type="SUPFAM" id="SSF46894">
    <property type="entry name" value="C-terminal effector domain of the bipartite response regulators"/>
    <property type="match status" value="1"/>
</dbReference>
<dbReference type="Gene3D" id="3.40.50.300">
    <property type="entry name" value="P-loop containing nucleotide triphosphate hydrolases"/>
    <property type="match status" value="1"/>
</dbReference>
<evidence type="ECO:0000313" key="4">
    <source>
        <dbReference type="EMBL" id="GAA4789200.1"/>
    </source>
</evidence>
<dbReference type="CDD" id="cd06170">
    <property type="entry name" value="LuxR_C_like"/>
    <property type="match status" value="1"/>
</dbReference>
<keyword evidence="2" id="KW-0067">ATP-binding</keyword>
<dbReference type="PROSITE" id="PS50043">
    <property type="entry name" value="HTH_LUXR_2"/>
    <property type="match status" value="1"/>
</dbReference>
<keyword evidence="1" id="KW-0547">Nucleotide-binding</keyword>
<dbReference type="SUPFAM" id="SSF52540">
    <property type="entry name" value="P-loop containing nucleoside triphosphate hydrolases"/>
    <property type="match status" value="1"/>
</dbReference>
<comment type="caution">
    <text evidence="4">The sequence shown here is derived from an EMBL/GenBank/DDBJ whole genome shotgun (WGS) entry which is preliminary data.</text>
</comment>
<organism evidence="4 5">
    <name type="scientific">Actinomycetospora chlora</name>
    <dbReference type="NCBI Taxonomy" id="663608"/>
    <lineage>
        <taxon>Bacteria</taxon>
        <taxon>Bacillati</taxon>
        <taxon>Actinomycetota</taxon>
        <taxon>Actinomycetes</taxon>
        <taxon>Pseudonocardiales</taxon>
        <taxon>Pseudonocardiaceae</taxon>
        <taxon>Actinomycetospora</taxon>
    </lineage>
</organism>
<dbReference type="InterPro" id="IPR027417">
    <property type="entry name" value="P-loop_NTPase"/>
</dbReference>
<proteinExistence type="predicted"/>
<protein>
    <submittedName>
        <fullName evidence="4">LuxR family transcriptional regulator</fullName>
    </submittedName>
</protein>
<dbReference type="InterPro" id="IPR041664">
    <property type="entry name" value="AAA_16"/>
</dbReference>
<dbReference type="PANTHER" id="PTHR16305">
    <property type="entry name" value="TESTICULAR SOLUBLE ADENYLYL CYCLASE"/>
    <property type="match status" value="1"/>
</dbReference>
<dbReference type="InterPro" id="IPR016032">
    <property type="entry name" value="Sig_transdc_resp-reg_C-effctor"/>
</dbReference>
<dbReference type="PANTHER" id="PTHR16305:SF35">
    <property type="entry name" value="TRANSCRIPTIONAL ACTIVATOR DOMAIN"/>
    <property type="match status" value="1"/>
</dbReference>
<name>A0ABP9B1W8_9PSEU</name>
<dbReference type="Pfam" id="PF13191">
    <property type="entry name" value="AAA_16"/>
    <property type="match status" value="1"/>
</dbReference>
<gene>
    <name evidence="4" type="ORF">GCM10023200_24780</name>
</gene>
<dbReference type="Proteomes" id="UP001500928">
    <property type="component" value="Unassembled WGS sequence"/>
</dbReference>
<evidence type="ECO:0000256" key="1">
    <source>
        <dbReference type="ARBA" id="ARBA00022741"/>
    </source>
</evidence>
<sequence>MPEPGGTRLIGRAAEQRAVDAVLDAVRGARGRALVLLGEPGIGKSALLDHAAATAAASGVRVLRVTGIQSEMELAFAGLHQLLGPEVARVDRLPAPRRAALRVVLGLDDGEPPDRLMVALGALDLLRALAADRPVVCLVDDVQWLDQDTVSVLSSMARRWATDPVGAVVASRDAVPELDGLPRLEVRGLATPDALTLLDGALRAPLDDAVRRQMVAETAGNPLALLELPRGMDPAELAGGFALPGVTPLSDRIEESYRRRLAELPVSARTLLLLAAADPVGEPALLRAAAACLGLGPQAIVPAVEEQLLEIGPRVRFTHPLARSAIYRGASPEQRRLVHLALEEVTDPDTDPDRRAWHRAQAVVGPDDETARQLERSSRRARSRGGLAAATAFLERAASLSPARRARADRLVAAAELAREAGDDDRALALLDAAGDDALDADQAARAALLRGRVAQERTTGPDAVHLLADAARRLAACGLPAAHDAVLDAVVTATWTAAPGRAALVREATSVLGDDRPGPAGPATDLLVAGLRARGLEGPDAALPLLRRALDALLADPGTVAASGPSWSALWLADELWDAAAGTTLFDRVAGPARREGALGVLRRLYRAHVRHLVLVEDVHAARRTLDEGRALAPTDPASFAEVELIVTAWAGEHDTASRLAAELRRPGAGPRTRVWVAYADAVAGNARGDAEGAHRAIAPVFRDDWFSLGPMVLPELADAAARTGHAADLAAAEAWADERARLTATPWSLGVAERVRALRRDGDGARAHYERSVEHLSRVRGRTELARTHLAYGEWLRRRRSRAEARDHLGRAARLFTETGAAGFAERAARELRAVGDHGSGRPGGTLTPQEAEVAALAADGLTNPQIATRLSLSARTVQHHLRNAYAKLGISSRTQLGRALGEPRAAAGGSAAR</sequence>
<accession>A0ABP9B1W8</accession>
<dbReference type="Gene3D" id="1.10.10.10">
    <property type="entry name" value="Winged helix-like DNA-binding domain superfamily/Winged helix DNA-binding domain"/>
    <property type="match status" value="1"/>
</dbReference>
<dbReference type="Pfam" id="PF00196">
    <property type="entry name" value="GerE"/>
    <property type="match status" value="1"/>
</dbReference>
<reference evidence="5" key="1">
    <citation type="journal article" date="2019" name="Int. J. Syst. Evol. Microbiol.">
        <title>The Global Catalogue of Microorganisms (GCM) 10K type strain sequencing project: providing services to taxonomists for standard genome sequencing and annotation.</title>
        <authorList>
            <consortium name="The Broad Institute Genomics Platform"/>
            <consortium name="The Broad Institute Genome Sequencing Center for Infectious Disease"/>
            <person name="Wu L."/>
            <person name="Ma J."/>
        </authorList>
    </citation>
    <scope>NUCLEOTIDE SEQUENCE [LARGE SCALE GENOMIC DNA]</scope>
    <source>
        <strain evidence="5">JCM 17979</strain>
    </source>
</reference>
<evidence type="ECO:0000256" key="2">
    <source>
        <dbReference type="ARBA" id="ARBA00022840"/>
    </source>
</evidence>
<dbReference type="PROSITE" id="PS00622">
    <property type="entry name" value="HTH_LUXR_1"/>
    <property type="match status" value="1"/>
</dbReference>
<dbReference type="InterPro" id="IPR000792">
    <property type="entry name" value="Tscrpt_reg_LuxR_C"/>
</dbReference>
<dbReference type="InterPro" id="IPR036388">
    <property type="entry name" value="WH-like_DNA-bd_sf"/>
</dbReference>
<dbReference type="SMART" id="SM00421">
    <property type="entry name" value="HTH_LUXR"/>
    <property type="match status" value="1"/>
</dbReference>
<dbReference type="RefSeq" id="WP_345414696.1">
    <property type="nucleotide sequence ID" value="NZ_BAABHO010000017.1"/>
</dbReference>
<dbReference type="EMBL" id="BAABHO010000017">
    <property type="protein sequence ID" value="GAA4789200.1"/>
    <property type="molecule type" value="Genomic_DNA"/>
</dbReference>
<feature type="domain" description="HTH luxR-type" evidence="3">
    <location>
        <begin position="842"/>
        <end position="907"/>
    </location>
</feature>
<evidence type="ECO:0000313" key="5">
    <source>
        <dbReference type="Proteomes" id="UP001500928"/>
    </source>
</evidence>
<evidence type="ECO:0000259" key="3">
    <source>
        <dbReference type="PROSITE" id="PS50043"/>
    </source>
</evidence>
<keyword evidence="5" id="KW-1185">Reference proteome</keyword>
<dbReference type="PRINTS" id="PR00038">
    <property type="entry name" value="HTHLUXR"/>
</dbReference>